<feature type="region of interest" description="Disordered" evidence="1">
    <location>
        <begin position="1"/>
        <end position="23"/>
    </location>
</feature>
<dbReference type="AlphaFoldDB" id="A0A6N2KZV5"/>
<dbReference type="InterPro" id="IPR012876">
    <property type="entry name" value="DUF1677_pln"/>
</dbReference>
<evidence type="ECO:0008006" key="3">
    <source>
        <dbReference type="Google" id="ProtNLM"/>
    </source>
</evidence>
<dbReference type="PANTHER" id="PTHR33108:SF14">
    <property type="entry name" value="OS01G0745000 PROTEIN"/>
    <property type="match status" value="1"/>
</dbReference>
<evidence type="ECO:0000313" key="2">
    <source>
        <dbReference type="EMBL" id="VFU34266.1"/>
    </source>
</evidence>
<proteinExistence type="predicted"/>
<dbReference type="PANTHER" id="PTHR33108">
    <property type="entry name" value="OS01G0745000 PROTEIN"/>
    <property type="match status" value="1"/>
</dbReference>
<name>A0A6N2KZV5_SALVM</name>
<organism evidence="2">
    <name type="scientific">Salix viminalis</name>
    <name type="common">Common osier</name>
    <name type="synonym">Basket willow</name>
    <dbReference type="NCBI Taxonomy" id="40686"/>
    <lineage>
        <taxon>Eukaryota</taxon>
        <taxon>Viridiplantae</taxon>
        <taxon>Streptophyta</taxon>
        <taxon>Embryophyta</taxon>
        <taxon>Tracheophyta</taxon>
        <taxon>Spermatophyta</taxon>
        <taxon>Magnoliopsida</taxon>
        <taxon>eudicotyledons</taxon>
        <taxon>Gunneridae</taxon>
        <taxon>Pentapetalae</taxon>
        <taxon>rosids</taxon>
        <taxon>fabids</taxon>
        <taxon>Malpighiales</taxon>
        <taxon>Salicaceae</taxon>
        <taxon>Saliceae</taxon>
        <taxon>Salix</taxon>
    </lineage>
</organism>
<accession>A0A6N2KZV5</accession>
<protein>
    <recommendedName>
        <fullName evidence="3">DUF1677 domain-containing protein</fullName>
    </recommendedName>
</protein>
<gene>
    <name evidence="2" type="ORF">SVIM_LOCUS163297</name>
</gene>
<evidence type="ECO:0000256" key="1">
    <source>
        <dbReference type="SAM" id="MobiDB-lite"/>
    </source>
</evidence>
<reference evidence="2" key="1">
    <citation type="submission" date="2019-03" db="EMBL/GenBank/DDBJ databases">
        <authorList>
            <person name="Mank J."/>
            <person name="Almeida P."/>
        </authorList>
    </citation>
    <scope>NUCLEOTIDE SEQUENCE</scope>
    <source>
        <strain evidence="2">78183</strain>
    </source>
</reference>
<dbReference type="Pfam" id="PF07911">
    <property type="entry name" value="DUF1677"/>
    <property type="match status" value="2"/>
</dbReference>
<dbReference type="EMBL" id="CAADRP010001001">
    <property type="protein sequence ID" value="VFU34266.1"/>
    <property type="molecule type" value="Genomic_DNA"/>
</dbReference>
<sequence>MAPNRETLVGSYSNSENKSHKPRRLSIENLQRTLSDISLELSKESRDHEELAPISEVEDAKCECCGMCEECTPAYIKRERDKFSGKIICGLCAAAVNQEMEKNGAEKEEALNEHMNACVRFNRYGKAYPVLSQAEAMREMFKRSASLRVNSISPRDRGGHRKGPARSSSCIPSITRQNFELNDLNLEIFKDIDEMGFIGCMSTQKVDLISSKQVSVRLDSALRQESPEISVHEKGPPGSNISSLFAFDLAYCSSFNAPDPSMTDSSPIWAQSLVCSKGRWWFQTDHSTNEQRLRKAVSDVSYEIHKYETLEAIATIDEVKQAECECCGLKEDCTQDYISKVKGSYSGNWVCGLCSEAVKERMAQRPKIAMEEAVCSHRVFCQKFNTTRLNPELSLTCAMRDIAKRSSEKRISSRNLSSSRIARSTSCVPRIDLNH</sequence>